<comment type="caution">
    <text evidence="3">The sequence shown here is derived from an EMBL/GenBank/DDBJ whole genome shotgun (WGS) entry which is preliminary data.</text>
</comment>
<evidence type="ECO:0000256" key="1">
    <source>
        <dbReference type="SAM" id="MobiDB-lite"/>
    </source>
</evidence>
<organism evidence="3 4">
    <name type="scientific">Cylindrodendrum hubeiense</name>
    <dbReference type="NCBI Taxonomy" id="595255"/>
    <lineage>
        <taxon>Eukaryota</taxon>
        <taxon>Fungi</taxon>
        <taxon>Dikarya</taxon>
        <taxon>Ascomycota</taxon>
        <taxon>Pezizomycotina</taxon>
        <taxon>Sordariomycetes</taxon>
        <taxon>Hypocreomycetidae</taxon>
        <taxon>Hypocreales</taxon>
        <taxon>Nectriaceae</taxon>
        <taxon>Cylindrodendrum</taxon>
    </lineage>
</organism>
<dbReference type="OrthoDB" id="4899074at2759"/>
<dbReference type="EMBL" id="JAANBB010000006">
    <property type="protein sequence ID" value="KAF7557304.1"/>
    <property type="molecule type" value="Genomic_DNA"/>
</dbReference>
<keyword evidence="4" id="KW-1185">Reference proteome</keyword>
<protein>
    <submittedName>
        <fullName evidence="3">Uncharacterized protein</fullName>
    </submittedName>
</protein>
<evidence type="ECO:0000313" key="4">
    <source>
        <dbReference type="Proteomes" id="UP000722485"/>
    </source>
</evidence>
<feature type="region of interest" description="Disordered" evidence="1">
    <location>
        <begin position="408"/>
        <end position="448"/>
    </location>
</feature>
<keyword evidence="2" id="KW-0732">Signal</keyword>
<feature type="chain" id="PRO_5040468528" evidence="2">
    <location>
        <begin position="18"/>
        <end position="550"/>
    </location>
</feature>
<feature type="signal peptide" evidence="2">
    <location>
        <begin position="1"/>
        <end position="17"/>
    </location>
</feature>
<proteinExistence type="predicted"/>
<gene>
    <name evidence="3" type="ORF">G7Z17_g851</name>
</gene>
<evidence type="ECO:0000256" key="2">
    <source>
        <dbReference type="SAM" id="SignalP"/>
    </source>
</evidence>
<evidence type="ECO:0000313" key="3">
    <source>
        <dbReference type="EMBL" id="KAF7557304.1"/>
    </source>
</evidence>
<dbReference type="AlphaFoldDB" id="A0A9P5HRG3"/>
<dbReference type="Proteomes" id="UP000722485">
    <property type="component" value="Unassembled WGS sequence"/>
</dbReference>
<accession>A0A9P5HRG3</accession>
<reference evidence="3" key="1">
    <citation type="submission" date="2020-03" db="EMBL/GenBank/DDBJ databases">
        <title>Draft Genome Sequence of Cylindrodendrum hubeiense.</title>
        <authorList>
            <person name="Buettner E."/>
            <person name="Kellner H."/>
        </authorList>
    </citation>
    <scope>NUCLEOTIDE SEQUENCE</scope>
    <source>
        <strain evidence="3">IHI 201604</strain>
    </source>
</reference>
<name>A0A9P5HRG3_9HYPO</name>
<sequence length="550" mass="59206">MKTIVALLPFLAVFALAANEPVTCRTQLGTKPVKSVPTATTTSTNTRRPRFTSVIVPTVTKSAAHWYTITVFTTETIFVTDTTVTDTFSTTTTEFSVQTDIYVSTVTTTRTSTKTTSSVSTTVVATTAGFRNIRDTLNSNTLRRRDIGGPHAPRKVANKKGLQAFTYPVKVDCTKSVPNTKTTTVRKTIAAVTRTIRYWKSTTETDTISSTSTIVPSDVSITLTSTSTSSVTTTATIFETNTNWASTTTTAVLPGPTVYDACNTNNYFGPNFNNNGEPYYAVNVVNNGPGVGSEFMTVADGAGDPGECCYACQQLATFDVGTKTIYTRLTLSSGLENETRTITARTRTATKTRTSVSTVVVTVQYEDVYTTVITAKSTRSITVDATTTVVVTDTTIASRVSTSTIPTPDDFIPLASSLPHEDEDDEGTFDKRGQGRAVKKSPGSSWTKTGKHEEIKLVADSQLPGYPKRIICKIIIYVYAVVQTNTIINRRTKTLPAPTVTRTTTKTSMTTTTSLLAPASSTVTKRTTKVEKITITNLATSTSTSTVSTL</sequence>